<protein>
    <submittedName>
        <fullName evidence="2">Replication protein A</fullName>
    </submittedName>
</protein>
<organism evidence="2 4">
    <name type="scientific">Klebsiella pneumoniae</name>
    <dbReference type="NCBI Taxonomy" id="573"/>
    <lineage>
        <taxon>Bacteria</taxon>
        <taxon>Pseudomonadati</taxon>
        <taxon>Pseudomonadota</taxon>
        <taxon>Gammaproteobacteria</taxon>
        <taxon>Enterobacterales</taxon>
        <taxon>Enterobacteriaceae</taxon>
        <taxon>Klebsiella/Raoultella group</taxon>
        <taxon>Klebsiella</taxon>
        <taxon>Klebsiella pneumoniae complex</taxon>
    </lineage>
</organism>
<evidence type="ECO:0000313" key="4">
    <source>
        <dbReference type="Proteomes" id="UP000254387"/>
    </source>
</evidence>
<dbReference type="AlphaFoldDB" id="A0A378C5U5"/>
<sequence length="174" mass="19457">MHACPYLEMVKKAPANPGAESAAQGDLVAPWTRGNNCPPNQKTPKKGKITDVAIPEIMTPDEGTGTLDVSKLSAKERRVVLRRITEEIYNKKKAQGHVESRNYSPLEVLLSDFASSIGIELRESQVNHLLNGKHIRYGDRIYYATHDGALHSMEPENSDVQIRNVWKLLKNTIK</sequence>
<dbReference type="Proteomes" id="UP000254387">
    <property type="component" value="Unassembled WGS sequence"/>
</dbReference>
<dbReference type="EMBL" id="UGMN01000004">
    <property type="protein sequence ID" value="STV62630.1"/>
    <property type="molecule type" value="Genomic_DNA"/>
</dbReference>
<proteinExistence type="predicted"/>
<evidence type="ECO:0000313" key="3">
    <source>
        <dbReference type="Proteomes" id="UP000254141"/>
    </source>
</evidence>
<dbReference type="Proteomes" id="UP000254141">
    <property type="component" value="Unassembled WGS sequence"/>
</dbReference>
<name>A0A378C5U5_KLEPN</name>
<evidence type="ECO:0000313" key="1">
    <source>
        <dbReference type="EMBL" id="STU52074.1"/>
    </source>
</evidence>
<reference evidence="3 4" key="1">
    <citation type="submission" date="2018-06" db="EMBL/GenBank/DDBJ databases">
        <authorList>
            <consortium name="Pathogen Informatics"/>
            <person name="Doyle S."/>
        </authorList>
    </citation>
    <scope>NUCLEOTIDE SEQUENCE [LARGE SCALE GENOMIC DNA]</scope>
    <source>
        <strain evidence="1 3">NCTC5051</strain>
        <strain evidence="2 4">NCTC5053</strain>
    </source>
</reference>
<accession>A0A378C5U5</accession>
<gene>
    <name evidence="1" type="ORF">NCTC5051_03287</name>
    <name evidence="2" type="ORF">NCTC5053_06638</name>
</gene>
<dbReference type="EMBL" id="UGLU01000001">
    <property type="protein sequence ID" value="STU52074.1"/>
    <property type="molecule type" value="Genomic_DNA"/>
</dbReference>
<evidence type="ECO:0000313" key="2">
    <source>
        <dbReference type="EMBL" id="STV62630.1"/>
    </source>
</evidence>